<dbReference type="InterPro" id="IPR036956">
    <property type="entry name" value="Impact_N_sf"/>
</dbReference>
<dbReference type="GO" id="GO:0005737">
    <property type="term" value="C:cytoplasm"/>
    <property type="evidence" value="ECO:0007669"/>
    <property type="project" value="TreeGrafter"/>
</dbReference>
<protein>
    <submittedName>
        <fullName evidence="4">YigZ family protein</fullName>
    </submittedName>
</protein>
<dbReference type="PROSITE" id="PS00910">
    <property type="entry name" value="UPF0029"/>
    <property type="match status" value="1"/>
</dbReference>
<keyword evidence="5" id="KW-1185">Reference proteome</keyword>
<dbReference type="GO" id="GO:0006446">
    <property type="term" value="P:regulation of translational initiation"/>
    <property type="evidence" value="ECO:0007669"/>
    <property type="project" value="TreeGrafter"/>
</dbReference>
<evidence type="ECO:0000313" key="4">
    <source>
        <dbReference type="EMBL" id="MYM19676.1"/>
    </source>
</evidence>
<dbReference type="InterPro" id="IPR020569">
    <property type="entry name" value="UPF0029_Impact_CS"/>
</dbReference>
<dbReference type="RefSeq" id="WP_160953108.1">
    <property type="nucleotide sequence ID" value="NZ_WWEQ01000022.1"/>
</dbReference>
<feature type="domain" description="Impact N-terminal" evidence="2">
    <location>
        <begin position="21"/>
        <end position="125"/>
    </location>
</feature>
<dbReference type="Pfam" id="PF01205">
    <property type="entry name" value="Impact_N"/>
    <property type="match status" value="1"/>
</dbReference>
<organism evidence="4 5">
    <name type="scientific">Brevibacterium rongguiense</name>
    <dbReference type="NCBI Taxonomy" id="2695267"/>
    <lineage>
        <taxon>Bacteria</taxon>
        <taxon>Bacillati</taxon>
        <taxon>Actinomycetota</taxon>
        <taxon>Actinomycetes</taxon>
        <taxon>Micrococcales</taxon>
        <taxon>Brevibacteriaceae</taxon>
        <taxon>Brevibacterium</taxon>
    </lineage>
</organism>
<dbReference type="Proteomes" id="UP000469215">
    <property type="component" value="Unassembled WGS sequence"/>
</dbReference>
<dbReference type="PANTHER" id="PTHR16301:SF20">
    <property type="entry name" value="IMPACT FAMILY MEMBER YIGZ"/>
    <property type="match status" value="1"/>
</dbReference>
<dbReference type="InterPro" id="IPR020568">
    <property type="entry name" value="Ribosomal_Su5_D2-typ_SF"/>
</dbReference>
<dbReference type="NCBIfam" id="TIGR00257">
    <property type="entry name" value="IMPACT_YIGZ"/>
    <property type="match status" value="1"/>
</dbReference>
<accession>A0A6N9H7D0</accession>
<comment type="similarity">
    <text evidence="1">Belongs to the IMPACT family.</text>
</comment>
<dbReference type="Gene3D" id="3.30.230.30">
    <property type="entry name" value="Impact, N-terminal domain"/>
    <property type="match status" value="1"/>
</dbReference>
<gene>
    <name evidence="4" type="ORF">GSY69_06750</name>
</gene>
<reference evidence="4 5" key="1">
    <citation type="submission" date="2020-01" db="EMBL/GenBank/DDBJ databases">
        <authorList>
            <person name="Deng T."/>
        </authorList>
    </citation>
    <scope>NUCLEOTIDE SEQUENCE [LARGE SCALE GENOMIC DNA]</scope>
    <source>
        <strain evidence="4 5">5221</strain>
    </source>
</reference>
<dbReference type="EMBL" id="WWEQ01000022">
    <property type="protein sequence ID" value="MYM19676.1"/>
    <property type="molecule type" value="Genomic_DNA"/>
</dbReference>
<comment type="caution">
    <text evidence="4">The sequence shown here is derived from an EMBL/GenBank/DDBJ whole genome shotgun (WGS) entry which is preliminary data.</text>
</comment>
<feature type="domain" description="UPF0029" evidence="3">
    <location>
        <begin position="143"/>
        <end position="197"/>
    </location>
</feature>
<dbReference type="Gene3D" id="3.30.70.240">
    <property type="match status" value="1"/>
</dbReference>
<evidence type="ECO:0000259" key="2">
    <source>
        <dbReference type="Pfam" id="PF01205"/>
    </source>
</evidence>
<evidence type="ECO:0000259" key="3">
    <source>
        <dbReference type="Pfam" id="PF09186"/>
    </source>
</evidence>
<dbReference type="AlphaFoldDB" id="A0A6N9H7D0"/>
<dbReference type="Pfam" id="PF09186">
    <property type="entry name" value="DUF1949"/>
    <property type="match status" value="1"/>
</dbReference>
<proteinExistence type="inferred from homology"/>
<dbReference type="SUPFAM" id="SSF54211">
    <property type="entry name" value="Ribosomal protein S5 domain 2-like"/>
    <property type="match status" value="1"/>
</dbReference>
<dbReference type="SUPFAM" id="SSF54980">
    <property type="entry name" value="EF-G C-terminal domain-like"/>
    <property type="match status" value="1"/>
</dbReference>
<evidence type="ECO:0000313" key="5">
    <source>
        <dbReference type="Proteomes" id="UP000469215"/>
    </source>
</evidence>
<dbReference type="InterPro" id="IPR015796">
    <property type="entry name" value="Impact_YigZ-like"/>
</dbReference>
<dbReference type="PANTHER" id="PTHR16301">
    <property type="entry name" value="IMPACT-RELATED"/>
    <property type="match status" value="1"/>
</dbReference>
<evidence type="ECO:0000256" key="1">
    <source>
        <dbReference type="ARBA" id="ARBA00007665"/>
    </source>
</evidence>
<name>A0A6N9H7D0_9MICO</name>
<dbReference type="InterPro" id="IPR015269">
    <property type="entry name" value="UPF0029_Impact_C"/>
</dbReference>
<dbReference type="InterPro" id="IPR035647">
    <property type="entry name" value="EFG_III/V"/>
</dbReference>
<dbReference type="InterPro" id="IPR001498">
    <property type="entry name" value="Impact_N"/>
</dbReference>
<dbReference type="InterPro" id="IPR023582">
    <property type="entry name" value="Impact"/>
</dbReference>
<sequence>MSEAASYRTPRGEAVAEIEVKRSRFIARVAHAESESAARAIVDEQRAAHPKARHHCMAFVLDPRGQTQRFSDDGEPAGTAGAPILEVLAGRELTDVVAVVTRYFGGTLLGAGGLVRAYGGAAAHAADRLRIDTRELVVPVAAEFDYGLAEQVKARVEQQGWRVLSADYDAAVRLRLGAPEAEAEALLALLADLSGGRAAPERGAPEYL</sequence>